<dbReference type="CDD" id="cd16320">
    <property type="entry name" value="MraZ_N"/>
    <property type="match status" value="1"/>
</dbReference>
<evidence type="ECO:0000256" key="2">
    <source>
        <dbReference type="ARBA" id="ARBA00022490"/>
    </source>
</evidence>
<feature type="domain" description="SpoVT-AbrB" evidence="8">
    <location>
        <begin position="85"/>
        <end position="128"/>
    </location>
</feature>
<dbReference type="InterPro" id="IPR035644">
    <property type="entry name" value="MraZ_C"/>
</dbReference>
<dbReference type="HAMAP" id="MF_01008">
    <property type="entry name" value="MraZ"/>
    <property type="match status" value="1"/>
</dbReference>
<accession>A0ABN1KLY6</accession>
<sequence>MWGDVSELVLQGESELTLDGKGRVTVPARFRDTLNALCGGQMTVTKHPTRCLLLFPRPAWIDFRTKLLGLPMDVEAWRRIYIGSAIDVDIDGGSRVQLSPELRKWAGLDKELTLVGMGSRMEIWDRERYTALEEATLAQPMPESMRHMVM</sequence>
<dbReference type="InterPro" id="IPR003444">
    <property type="entry name" value="MraZ"/>
</dbReference>
<dbReference type="Pfam" id="PF02381">
    <property type="entry name" value="MraZ"/>
    <property type="match status" value="2"/>
</dbReference>
<dbReference type="Proteomes" id="UP001500279">
    <property type="component" value="Unassembled WGS sequence"/>
</dbReference>
<keyword evidence="4 7" id="KW-0805">Transcription regulation</keyword>
<evidence type="ECO:0000313" key="10">
    <source>
        <dbReference type="Proteomes" id="UP001500279"/>
    </source>
</evidence>
<comment type="subunit">
    <text evidence="7">Forms oligomers.</text>
</comment>
<evidence type="ECO:0000256" key="7">
    <source>
        <dbReference type="HAMAP-Rule" id="MF_01008"/>
    </source>
</evidence>
<keyword evidence="10" id="KW-1185">Reference proteome</keyword>
<protein>
    <recommendedName>
        <fullName evidence="1 7">Transcriptional regulator MraZ</fullName>
    </recommendedName>
</protein>
<feature type="domain" description="SpoVT-AbrB" evidence="8">
    <location>
        <begin position="13"/>
        <end position="59"/>
    </location>
</feature>
<evidence type="ECO:0000256" key="3">
    <source>
        <dbReference type="ARBA" id="ARBA00022737"/>
    </source>
</evidence>
<name>A0ABN1KLY6_9BURK</name>
<comment type="caution">
    <text evidence="9">The sequence shown here is derived from an EMBL/GenBank/DDBJ whole genome shotgun (WGS) entry which is preliminary data.</text>
</comment>
<dbReference type="InterPro" id="IPR038619">
    <property type="entry name" value="MraZ_sf"/>
</dbReference>
<evidence type="ECO:0000256" key="5">
    <source>
        <dbReference type="ARBA" id="ARBA00023125"/>
    </source>
</evidence>
<dbReference type="SUPFAM" id="SSF89447">
    <property type="entry name" value="AbrB/MazE/MraZ-like"/>
    <property type="match status" value="1"/>
</dbReference>
<evidence type="ECO:0000256" key="4">
    <source>
        <dbReference type="ARBA" id="ARBA00023015"/>
    </source>
</evidence>
<evidence type="ECO:0000256" key="1">
    <source>
        <dbReference type="ARBA" id="ARBA00013860"/>
    </source>
</evidence>
<dbReference type="Gene3D" id="3.40.1550.20">
    <property type="entry name" value="Transcriptional regulator MraZ domain"/>
    <property type="match status" value="1"/>
</dbReference>
<dbReference type="InterPro" id="IPR020603">
    <property type="entry name" value="MraZ_dom"/>
</dbReference>
<comment type="subcellular location">
    <subcellularLocation>
        <location evidence="7">Cytoplasm</location>
        <location evidence="7">Nucleoid</location>
    </subcellularLocation>
</comment>
<keyword evidence="2 7" id="KW-0963">Cytoplasm</keyword>
<evidence type="ECO:0000256" key="6">
    <source>
        <dbReference type="ARBA" id="ARBA00023163"/>
    </source>
</evidence>
<evidence type="ECO:0000259" key="8">
    <source>
        <dbReference type="PROSITE" id="PS51740"/>
    </source>
</evidence>
<keyword evidence="3" id="KW-0677">Repeat</keyword>
<dbReference type="InterPro" id="IPR007159">
    <property type="entry name" value="SpoVT-AbrB_dom"/>
</dbReference>
<dbReference type="InterPro" id="IPR037914">
    <property type="entry name" value="SpoVT-AbrB_sf"/>
</dbReference>
<dbReference type="PROSITE" id="PS51740">
    <property type="entry name" value="SPOVT_ABRB"/>
    <property type="match status" value="2"/>
</dbReference>
<gene>
    <name evidence="7 9" type="primary">mraZ</name>
    <name evidence="9" type="ORF">GCM10009107_62870</name>
</gene>
<dbReference type="InterPro" id="IPR035642">
    <property type="entry name" value="MraZ_N"/>
</dbReference>
<keyword evidence="6 7" id="KW-0804">Transcription</keyword>
<dbReference type="EMBL" id="BAAAEW010000052">
    <property type="protein sequence ID" value="GAA0770815.1"/>
    <property type="molecule type" value="Genomic_DNA"/>
</dbReference>
<evidence type="ECO:0000313" key="9">
    <source>
        <dbReference type="EMBL" id="GAA0770815.1"/>
    </source>
</evidence>
<reference evidence="9 10" key="1">
    <citation type="journal article" date="2019" name="Int. J. Syst. Evol. Microbiol.">
        <title>The Global Catalogue of Microorganisms (GCM) 10K type strain sequencing project: providing services to taxonomists for standard genome sequencing and annotation.</title>
        <authorList>
            <consortium name="The Broad Institute Genomics Platform"/>
            <consortium name="The Broad Institute Genome Sequencing Center for Infectious Disease"/>
            <person name="Wu L."/>
            <person name="Ma J."/>
        </authorList>
    </citation>
    <scope>NUCLEOTIDE SEQUENCE [LARGE SCALE GENOMIC DNA]</scope>
    <source>
        <strain evidence="9 10">JCM 15503</strain>
    </source>
</reference>
<dbReference type="CDD" id="cd16321">
    <property type="entry name" value="MraZ_C"/>
    <property type="match status" value="1"/>
</dbReference>
<organism evidence="9 10">
    <name type="scientific">Ideonella azotifigens</name>
    <dbReference type="NCBI Taxonomy" id="513160"/>
    <lineage>
        <taxon>Bacteria</taxon>
        <taxon>Pseudomonadati</taxon>
        <taxon>Pseudomonadota</taxon>
        <taxon>Betaproteobacteria</taxon>
        <taxon>Burkholderiales</taxon>
        <taxon>Sphaerotilaceae</taxon>
        <taxon>Ideonella</taxon>
    </lineage>
</organism>
<dbReference type="PANTHER" id="PTHR34701">
    <property type="entry name" value="TRANSCRIPTIONAL REGULATOR MRAZ"/>
    <property type="match status" value="1"/>
</dbReference>
<comment type="similarity">
    <text evidence="7">Belongs to the MraZ family.</text>
</comment>
<proteinExistence type="inferred from homology"/>
<keyword evidence="5 7" id="KW-0238">DNA-binding</keyword>
<dbReference type="PANTHER" id="PTHR34701:SF1">
    <property type="entry name" value="TRANSCRIPTIONAL REGULATOR MRAZ"/>
    <property type="match status" value="1"/>
</dbReference>